<evidence type="ECO:0000313" key="2">
    <source>
        <dbReference type="Proteomes" id="UP000199506"/>
    </source>
</evidence>
<dbReference type="RefSeq" id="WP_091699018.1">
    <property type="nucleotide sequence ID" value="NZ_FOAK01000003.1"/>
</dbReference>
<dbReference type="EMBL" id="FOAK01000003">
    <property type="protein sequence ID" value="SEK58551.1"/>
    <property type="molecule type" value="Genomic_DNA"/>
</dbReference>
<proteinExistence type="predicted"/>
<dbReference type="AlphaFoldDB" id="A0A1H7I7M8"/>
<sequence length="173" mass="20761">MSEIWEERQTDEKGKETARAFEVFTQYLYSPKPRRIEKFFKWQEKEAIKKNQKPSKFYSIKSWSIRWHWKERADAFDMKNVERIRNQNKVLVDDAFGNQVRTILEQIDDLDQERKSIKYSPIDDDKKILSLKRNSENKAILMKELRLIMGMSTDNNKSVVEHNGLKRLADAFK</sequence>
<accession>A0A1H7I7M8</accession>
<dbReference type="STRING" id="190974.SAMN05216439_1167"/>
<evidence type="ECO:0000313" key="1">
    <source>
        <dbReference type="EMBL" id="SEK58551.1"/>
    </source>
</evidence>
<name>A0A1H7I7M8_9EURY</name>
<organism evidence="1 2">
    <name type="scientific">Methanobrevibacter gottschalkii</name>
    <dbReference type="NCBI Taxonomy" id="190974"/>
    <lineage>
        <taxon>Archaea</taxon>
        <taxon>Methanobacteriati</taxon>
        <taxon>Methanobacteriota</taxon>
        <taxon>Methanomada group</taxon>
        <taxon>Methanobacteria</taxon>
        <taxon>Methanobacteriales</taxon>
        <taxon>Methanobacteriaceae</taxon>
        <taxon>Methanobrevibacter</taxon>
    </lineage>
</organism>
<dbReference type="Proteomes" id="UP000199506">
    <property type="component" value="Unassembled WGS sequence"/>
</dbReference>
<gene>
    <name evidence="1" type="ORF">SAMN05216439_1167</name>
</gene>
<reference evidence="1 2" key="1">
    <citation type="submission" date="2016-10" db="EMBL/GenBank/DDBJ databases">
        <authorList>
            <person name="de Groot N.N."/>
        </authorList>
    </citation>
    <scope>NUCLEOTIDE SEQUENCE [LARGE SCALE GENOMIC DNA]</scope>
    <source>
        <strain evidence="1 2">DSM 11978</strain>
    </source>
</reference>
<protein>
    <submittedName>
        <fullName evidence="1">Uncharacterized protein</fullName>
    </submittedName>
</protein>